<dbReference type="SUPFAM" id="SSF103481">
    <property type="entry name" value="Multidrug resistance efflux transporter EmrE"/>
    <property type="match status" value="1"/>
</dbReference>
<feature type="transmembrane region" description="Helical" evidence="1">
    <location>
        <begin position="61"/>
        <end position="81"/>
    </location>
</feature>
<organism evidence="3 4">
    <name type="scientific">Candidatus Magasanikbacteria bacterium RIFOXYB1_FULL_40_15</name>
    <dbReference type="NCBI Taxonomy" id="1798697"/>
    <lineage>
        <taxon>Bacteria</taxon>
        <taxon>Candidatus Magasanikiibacteriota</taxon>
    </lineage>
</organism>
<feature type="domain" description="EamA" evidence="2">
    <location>
        <begin position="2"/>
        <end position="133"/>
    </location>
</feature>
<dbReference type="AlphaFoldDB" id="A0A1F6NHQ5"/>
<feature type="transmembrane region" description="Helical" evidence="1">
    <location>
        <begin position="282"/>
        <end position="300"/>
    </location>
</feature>
<gene>
    <name evidence="3" type="ORF">A2373_00215</name>
</gene>
<name>A0A1F6NHQ5_9BACT</name>
<keyword evidence="1" id="KW-0812">Transmembrane</keyword>
<evidence type="ECO:0000313" key="3">
    <source>
        <dbReference type="EMBL" id="OGH83382.1"/>
    </source>
</evidence>
<accession>A0A1F6NHQ5</accession>
<sequence>MWFLLAFLGYFLLALVFVIDKLILTKSVSKPIVYTFYSTIFLFGALLAWPFGVQFLKGFDWVIAIISGLSFGFALWAFFVGLKSGEASHISPFNGAMITIFTYVIADYFLGEKLNQMQIVGIIILVFSSLLLSFEKSRKNNGFHIGFFWAGVSGLLFAFSHVSAKYLYEVYPFLTGFVWTRVFIGFVGLFTLLSPTVRNSLKKEKKNKKEEAKSQKTMILIVVDKFFAVLGVILVQYAISISSVAPVIALSGLQFALMFVMVYLLTKFAPKVFKEYFTKREVAVEVIAILLVVLGSALFVL</sequence>
<feature type="transmembrane region" description="Helical" evidence="1">
    <location>
        <begin position="218"/>
        <end position="239"/>
    </location>
</feature>
<feature type="transmembrane region" description="Helical" evidence="1">
    <location>
        <begin position="117"/>
        <end position="134"/>
    </location>
</feature>
<dbReference type="STRING" id="1798697.A2373_00215"/>
<dbReference type="InterPro" id="IPR037185">
    <property type="entry name" value="EmrE-like"/>
</dbReference>
<dbReference type="Proteomes" id="UP000176300">
    <property type="component" value="Unassembled WGS sequence"/>
</dbReference>
<feature type="transmembrane region" description="Helical" evidence="1">
    <location>
        <begin position="6"/>
        <end position="24"/>
    </location>
</feature>
<dbReference type="EMBL" id="MFQS01000014">
    <property type="protein sequence ID" value="OGH83382.1"/>
    <property type="molecule type" value="Genomic_DNA"/>
</dbReference>
<protein>
    <recommendedName>
        <fullName evidence="2">EamA domain-containing protein</fullName>
    </recommendedName>
</protein>
<feature type="transmembrane region" description="Helical" evidence="1">
    <location>
        <begin position="176"/>
        <end position="197"/>
    </location>
</feature>
<feature type="transmembrane region" description="Helical" evidence="1">
    <location>
        <begin position="31"/>
        <end position="49"/>
    </location>
</feature>
<dbReference type="InterPro" id="IPR000620">
    <property type="entry name" value="EamA_dom"/>
</dbReference>
<dbReference type="Pfam" id="PF00892">
    <property type="entry name" value="EamA"/>
    <property type="match status" value="1"/>
</dbReference>
<feature type="transmembrane region" description="Helical" evidence="1">
    <location>
        <begin position="93"/>
        <end position="111"/>
    </location>
</feature>
<feature type="transmembrane region" description="Helical" evidence="1">
    <location>
        <begin position="245"/>
        <end position="266"/>
    </location>
</feature>
<comment type="caution">
    <text evidence="3">The sequence shown here is derived from an EMBL/GenBank/DDBJ whole genome shotgun (WGS) entry which is preliminary data.</text>
</comment>
<feature type="transmembrane region" description="Helical" evidence="1">
    <location>
        <begin position="146"/>
        <end position="164"/>
    </location>
</feature>
<evidence type="ECO:0000259" key="2">
    <source>
        <dbReference type="Pfam" id="PF00892"/>
    </source>
</evidence>
<evidence type="ECO:0000256" key="1">
    <source>
        <dbReference type="SAM" id="Phobius"/>
    </source>
</evidence>
<proteinExistence type="predicted"/>
<keyword evidence="1" id="KW-0472">Membrane</keyword>
<reference evidence="3 4" key="1">
    <citation type="journal article" date="2016" name="Nat. Commun.">
        <title>Thousands of microbial genomes shed light on interconnected biogeochemical processes in an aquifer system.</title>
        <authorList>
            <person name="Anantharaman K."/>
            <person name="Brown C.T."/>
            <person name="Hug L.A."/>
            <person name="Sharon I."/>
            <person name="Castelle C.J."/>
            <person name="Probst A.J."/>
            <person name="Thomas B.C."/>
            <person name="Singh A."/>
            <person name="Wilkins M.J."/>
            <person name="Karaoz U."/>
            <person name="Brodie E.L."/>
            <person name="Williams K.H."/>
            <person name="Hubbard S.S."/>
            <person name="Banfield J.F."/>
        </authorList>
    </citation>
    <scope>NUCLEOTIDE SEQUENCE [LARGE SCALE GENOMIC DNA]</scope>
</reference>
<evidence type="ECO:0000313" key="4">
    <source>
        <dbReference type="Proteomes" id="UP000176300"/>
    </source>
</evidence>
<dbReference type="GO" id="GO:0016020">
    <property type="term" value="C:membrane"/>
    <property type="evidence" value="ECO:0007669"/>
    <property type="project" value="InterPro"/>
</dbReference>
<keyword evidence="1" id="KW-1133">Transmembrane helix</keyword>